<dbReference type="AlphaFoldDB" id="W9SBU3"/>
<dbReference type="Pfam" id="PF02458">
    <property type="entry name" value="Transferase"/>
    <property type="match status" value="1"/>
</dbReference>
<dbReference type="KEGG" id="mnt:21409849"/>
<dbReference type="EMBL" id="KE345919">
    <property type="protein sequence ID" value="EXC20667.1"/>
    <property type="molecule type" value="Genomic_DNA"/>
</dbReference>
<dbReference type="OrthoDB" id="1483986at2759"/>
<dbReference type="Gene3D" id="3.30.559.10">
    <property type="entry name" value="Chloramphenicol acetyltransferase-like domain"/>
    <property type="match status" value="2"/>
</dbReference>
<organism evidence="3 4">
    <name type="scientific">Morus notabilis</name>
    <dbReference type="NCBI Taxonomy" id="981085"/>
    <lineage>
        <taxon>Eukaryota</taxon>
        <taxon>Viridiplantae</taxon>
        <taxon>Streptophyta</taxon>
        <taxon>Embryophyta</taxon>
        <taxon>Tracheophyta</taxon>
        <taxon>Spermatophyta</taxon>
        <taxon>Magnoliopsida</taxon>
        <taxon>eudicotyledons</taxon>
        <taxon>Gunneridae</taxon>
        <taxon>Pentapetalae</taxon>
        <taxon>rosids</taxon>
        <taxon>fabids</taxon>
        <taxon>Rosales</taxon>
        <taxon>Moraceae</taxon>
        <taxon>Moreae</taxon>
        <taxon>Morus</taxon>
    </lineage>
</organism>
<protein>
    <submittedName>
        <fullName evidence="3">Benzyl alcohol O-benzoyltransferase</fullName>
    </submittedName>
</protein>
<dbReference type="PANTHER" id="PTHR31147:SF66">
    <property type="entry name" value="OS05G0315700 PROTEIN"/>
    <property type="match status" value="1"/>
</dbReference>
<keyword evidence="2 3" id="KW-0808">Transferase</keyword>
<dbReference type="Proteomes" id="UP000030645">
    <property type="component" value="Unassembled WGS sequence"/>
</dbReference>
<evidence type="ECO:0000256" key="1">
    <source>
        <dbReference type="ARBA" id="ARBA00009861"/>
    </source>
</evidence>
<name>W9SBU3_9ROSA</name>
<reference evidence="4" key="1">
    <citation type="submission" date="2013-01" db="EMBL/GenBank/DDBJ databases">
        <title>Draft Genome Sequence of a Mulberry Tree, Morus notabilis C.K. Schneid.</title>
        <authorList>
            <person name="He N."/>
            <person name="Zhao S."/>
        </authorList>
    </citation>
    <scope>NUCLEOTIDE SEQUENCE</scope>
</reference>
<dbReference type="GO" id="GO:0016740">
    <property type="term" value="F:transferase activity"/>
    <property type="evidence" value="ECO:0007669"/>
    <property type="project" value="UniProtKB-KW"/>
</dbReference>
<gene>
    <name evidence="3" type="ORF">L484_027226</name>
</gene>
<dbReference type="GO" id="GO:0009836">
    <property type="term" value="P:fruit ripening, climacteric"/>
    <property type="evidence" value="ECO:0007669"/>
    <property type="project" value="UniProtKB-ARBA"/>
</dbReference>
<evidence type="ECO:0000256" key="2">
    <source>
        <dbReference type="ARBA" id="ARBA00022679"/>
    </source>
</evidence>
<keyword evidence="4" id="KW-1185">Reference proteome</keyword>
<dbReference type="PANTHER" id="PTHR31147">
    <property type="entry name" value="ACYL TRANSFERASE 4"/>
    <property type="match status" value="1"/>
</dbReference>
<comment type="similarity">
    <text evidence="1">Belongs to the plant acyltransferase family.</text>
</comment>
<evidence type="ECO:0000313" key="4">
    <source>
        <dbReference type="Proteomes" id="UP000030645"/>
    </source>
</evidence>
<accession>W9SBU3</accession>
<dbReference type="STRING" id="981085.W9SBU3"/>
<evidence type="ECO:0000313" key="3">
    <source>
        <dbReference type="EMBL" id="EXC20667.1"/>
    </source>
</evidence>
<dbReference type="eggNOG" id="ENOG502QUSI">
    <property type="taxonomic scope" value="Eukaryota"/>
</dbReference>
<proteinExistence type="inferred from homology"/>
<dbReference type="SUPFAM" id="SSF52777">
    <property type="entry name" value="CoA-dependent acyltransferases"/>
    <property type="match status" value="1"/>
</dbReference>
<dbReference type="InterPro" id="IPR050898">
    <property type="entry name" value="Plant_acyltransferase"/>
</dbReference>
<sequence length="465" mass="51250">MVKYSVEVSPPELIRPEKQRPREVVYLSNIDDQSGLRNHIPFVHFYPPISSTISKMQGGHGDDQDMVVLIKQALSKVLVHYYPVAGRLRKADNGKLVVECNGEGVIFREASADVKLAELRGAEGGGLRPPFPEWDKLLVDDIWGANFITDSPLLRLQVTRLGCGGFVLAYTFNHCICDAYGAYQFMQALSEFCKDPTKSSPSSLPSWGREILKPRSPPTISYPHPEYDTADNMNPTNTWTETQFKHLAQTSVFLSSNDISLLKSQFPSKKVPTFDAVAACLWRARSGTLLSPNCTTRLLFPIDTRFRYKPSLPKGYYGSAVVFPCAITQAAKLVEKPLPYAASLISAVKRSVSGDDYRASVLDFIEVNGRRGFCSEGAFVVSDMTRLGFTDVDFGRGKAVYAGPARAGTGLVPGMVTSLITHKNEEGVEGVLALVSLPQESLERFHSEIRKQVDYAVPSKLISAL</sequence>
<dbReference type="InterPro" id="IPR023213">
    <property type="entry name" value="CAT-like_dom_sf"/>
</dbReference>